<organism evidence="5 6">
    <name type="scientific">Listeria newyorkensis</name>
    <dbReference type="NCBI Taxonomy" id="1497681"/>
    <lineage>
        <taxon>Bacteria</taxon>
        <taxon>Bacillati</taxon>
        <taxon>Bacillota</taxon>
        <taxon>Bacilli</taxon>
        <taxon>Bacillales</taxon>
        <taxon>Listeriaceae</taxon>
        <taxon>Listeria</taxon>
    </lineage>
</organism>
<keyword evidence="2" id="KW-0804">Transcription</keyword>
<dbReference type="PANTHER" id="PTHR30185:SF18">
    <property type="entry name" value="TRANSCRIPTIONAL REGULATOR MTLR"/>
    <property type="match status" value="1"/>
</dbReference>
<evidence type="ECO:0000256" key="2">
    <source>
        <dbReference type="ARBA" id="ARBA00023163"/>
    </source>
</evidence>
<dbReference type="PANTHER" id="PTHR30185">
    <property type="entry name" value="CRYPTIC BETA-GLUCOSIDE BGL OPERON ANTITERMINATOR"/>
    <property type="match status" value="1"/>
</dbReference>
<dbReference type="Proteomes" id="UP000569903">
    <property type="component" value="Unassembled WGS sequence"/>
</dbReference>
<evidence type="ECO:0000259" key="4">
    <source>
        <dbReference type="Pfam" id="PF08279"/>
    </source>
</evidence>
<dbReference type="AlphaFoldDB" id="A0A841YVK2"/>
<evidence type="ECO:0000313" key="6">
    <source>
        <dbReference type="Proteomes" id="UP000569903"/>
    </source>
</evidence>
<dbReference type="EMBL" id="JAARQN010000002">
    <property type="protein sequence ID" value="MBC1456992.1"/>
    <property type="molecule type" value="Genomic_DNA"/>
</dbReference>
<keyword evidence="1" id="KW-0805">Transcription regulation</keyword>
<evidence type="ECO:0000256" key="1">
    <source>
        <dbReference type="ARBA" id="ARBA00023015"/>
    </source>
</evidence>
<dbReference type="Gene3D" id="1.10.10.10">
    <property type="entry name" value="Winged helix-like DNA-binding domain superfamily/Winged helix DNA-binding domain"/>
    <property type="match status" value="1"/>
</dbReference>
<name>A0A841YVK2_9LIST</name>
<dbReference type="InterPro" id="IPR036388">
    <property type="entry name" value="WH-like_DNA-bd_sf"/>
</dbReference>
<evidence type="ECO:0000313" key="5">
    <source>
        <dbReference type="EMBL" id="MBC1456992.1"/>
    </source>
</evidence>
<dbReference type="Pfam" id="PF08279">
    <property type="entry name" value="HTH_11"/>
    <property type="match status" value="1"/>
</dbReference>
<dbReference type="InterPro" id="IPR013196">
    <property type="entry name" value="HTH_11"/>
</dbReference>
<proteinExistence type="predicted"/>
<dbReference type="InterPro" id="IPR050661">
    <property type="entry name" value="BglG_antiterminators"/>
</dbReference>
<comment type="caution">
    <text evidence="5">The sequence shown here is derived from an EMBL/GenBank/DDBJ whole genome shotgun (WGS) entry which is preliminary data.</text>
</comment>
<gene>
    <name evidence="5" type="ORF">HB850_04430</name>
</gene>
<feature type="domain" description="Mga helix-turn-helix" evidence="3">
    <location>
        <begin position="78"/>
        <end position="160"/>
    </location>
</feature>
<accession>A0A841YVK2</accession>
<evidence type="ECO:0000259" key="3">
    <source>
        <dbReference type="Pfam" id="PF05043"/>
    </source>
</evidence>
<sequence length="484" mass="57224">MNQFCLNIIADKKIRRQLHLVERIYASQYPISLEEIANEFDISVRTLERDISEISTVDKDFIIQHRAVGYEIESHSLIDDLLSEISEQSPLFIIIQNIFEEIFLDVNEWADELFISSSALTRYLNGFKKILKDFDLTLSYYPVKIEGSEVNIRYFFFYFFYSTNDISEKYRPGQELFDIFEKNYNYFIENTHIEGYIQHRSLLYWIMVMNKRLEQGHHVVISEEIKEKQMQSLTYEYIAKLAHEIITTVRLSNITEDEIAFMDMLLLDNYIYKEGVAGPIEERLYPFLTKELHALVNDFFVDARLEKPSDDTLYIFVFYIRNILLLSELTPLFQKNFFEVNQFVKSTHYALFKKWMDKVSSSSIPEFKNIHHMEDVCANLTLFTIYANSQTLQHTSHILFSFDGKTAYLNYLEVFVGNFIGGNKKMTFISNQHITNDLAKQLHVDLVVTNYKETSQTFDCAYYNTARHPSLKDWDNIHHLILSM</sequence>
<dbReference type="RefSeq" id="WP_185388353.1">
    <property type="nucleotide sequence ID" value="NZ_JAARQN010000002.1"/>
</dbReference>
<feature type="domain" description="Helix-turn-helix type 11" evidence="4">
    <location>
        <begin position="16"/>
        <end position="57"/>
    </location>
</feature>
<reference evidence="5 6" key="1">
    <citation type="submission" date="2020-03" db="EMBL/GenBank/DDBJ databases">
        <title>Soil Listeria distribution.</title>
        <authorList>
            <person name="Liao J."/>
            <person name="Wiedmann M."/>
        </authorList>
    </citation>
    <scope>NUCLEOTIDE SEQUENCE [LARGE SCALE GENOMIC DNA]</scope>
    <source>
        <strain evidence="5 6">FSL L7-1614</strain>
    </source>
</reference>
<dbReference type="Pfam" id="PF05043">
    <property type="entry name" value="Mga"/>
    <property type="match status" value="1"/>
</dbReference>
<dbReference type="InterPro" id="IPR007737">
    <property type="entry name" value="Mga_HTH"/>
</dbReference>
<protein>
    <submittedName>
        <fullName evidence="5">HTH domain-containing protein</fullName>
    </submittedName>
</protein>